<keyword evidence="2" id="KW-0812">Transmembrane</keyword>
<evidence type="ECO:0000256" key="2">
    <source>
        <dbReference type="SAM" id="Phobius"/>
    </source>
</evidence>
<feature type="transmembrane region" description="Helical" evidence="2">
    <location>
        <begin position="25"/>
        <end position="46"/>
    </location>
</feature>
<accession>A0A172YHD8</accession>
<proteinExistence type="predicted"/>
<keyword evidence="2" id="KW-0472">Membrane</keyword>
<keyword evidence="2" id="KW-1133">Transmembrane helix</keyword>
<dbReference type="KEGG" id="haa:A5892_14430"/>
<protein>
    <submittedName>
        <fullName evidence="3">Uncharacterized protein</fullName>
    </submittedName>
</protein>
<dbReference type="EMBL" id="CP015243">
    <property type="protein sequence ID" value="ANF58522.1"/>
    <property type="molecule type" value="Genomic_DNA"/>
</dbReference>
<evidence type="ECO:0000313" key="4">
    <source>
        <dbReference type="Proteomes" id="UP000077875"/>
    </source>
</evidence>
<feature type="compositionally biased region" description="Low complexity" evidence="1">
    <location>
        <begin position="76"/>
        <end position="95"/>
    </location>
</feature>
<dbReference type="AlphaFoldDB" id="A0A172YHD8"/>
<gene>
    <name evidence="3" type="ORF">A5892_14430</name>
</gene>
<reference evidence="3 4" key="1">
    <citation type="submission" date="2016-04" db="EMBL/GenBank/DDBJ databases">
        <title>Complete Genome Sequence of Halotalea alkalilenta IHB B 13600.</title>
        <authorList>
            <person name="Swarnkar M.K."/>
            <person name="Sharma A."/>
            <person name="Kaushal K."/>
            <person name="Soni R."/>
            <person name="Rana S."/>
            <person name="Singh A.K."/>
            <person name="Gulati A."/>
        </authorList>
    </citation>
    <scope>NUCLEOTIDE SEQUENCE [LARGE SCALE GENOMIC DNA]</scope>
    <source>
        <strain evidence="3 4">IHB B 13600</strain>
    </source>
</reference>
<dbReference type="Proteomes" id="UP000077875">
    <property type="component" value="Chromosome"/>
</dbReference>
<feature type="region of interest" description="Disordered" evidence="1">
    <location>
        <begin position="66"/>
        <end position="111"/>
    </location>
</feature>
<keyword evidence="4" id="KW-1185">Reference proteome</keyword>
<organism evidence="3 4">
    <name type="scientific">Halotalea alkalilenta</name>
    <dbReference type="NCBI Taxonomy" id="376489"/>
    <lineage>
        <taxon>Bacteria</taxon>
        <taxon>Pseudomonadati</taxon>
        <taxon>Pseudomonadota</taxon>
        <taxon>Gammaproteobacteria</taxon>
        <taxon>Oceanospirillales</taxon>
        <taxon>Halomonadaceae</taxon>
        <taxon>Halotalea</taxon>
    </lineage>
</organism>
<evidence type="ECO:0000313" key="3">
    <source>
        <dbReference type="EMBL" id="ANF58522.1"/>
    </source>
</evidence>
<name>A0A172YHD8_9GAMM</name>
<dbReference type="STRING" id="376489.A5892_14430"/>
<sequence length="111" mass="11802">MAVIVALLGGHGLLRGYSPTVSKTVVLAALGVVIACLATIGGWWAWTVNAMAMLACVLLAFHDEGRPRDATRSSRRASASRITGLRQATPRAATPARRRRQTPPSNLRRGA</sequence>
<evidence type="ECO:0000256" key="1">
    <source>
        <dbReference type="SAM" id="MobiDB-lite"/>
    </source>
</evidence>